<keyword evidence="2" id="KW-0560">Oxidoreductase</keyword>
<dbReference type="Gene3D" id="1.10.287.80">
    <property type="entry name" value="ATP synthase, gamma subunit, helix hairpin domain"/>
    <property type="match status" value="1"/>
</dbReference>
<dbReference type="GO" id="GO:0016491">
    <property type="term" value="F:oxidoreductase activity"/>
    <property type="evidence" value="ECO:0007669"/>
    <property type="project" value="UniProtKB-KW"/>
</dbReference>
<dbReference type="InterPro" id="IPR002937">
    <property type="entry name" value="Amino_oxidase"/>
</dbReference>
<accession>A0A1I8F7K7</accession>
<evidence type="ECO:0000256" key="1">
    <source>
        <dbReference type="ARBA" id="ARBA00005995"/>
    </source>
</evidence>
<name>A0A1I8F7K7_9PLAT</name>
<dbReference type="SUPFAM" id="SSF51905">
    <property type="entry name" value="FAD/NAD(P)-binding domain"/>
    <property type="match status" value="1"/>
</dbReference>
<dbReference type="PANTHER" id="PTHR10742:SF386">
    <property type="entry name" value="LYSINE-SPECIFIC HISTONE DEMETHYLASE 1A"/>
    <property type="match status" value="1"/>
</dbReference>
<dbReference type="InterPro" id="IPR036188">
    <property type="entry name" value="FAD/NAD-bd_sf"/>
</dbReference>
<proteinExistence type="inferred from homology"/>
<comment type="similarity">
    <text evidence="1">Belongs to the flavin monoamine oxidase family.</text>
</comment>
<sequence length="577" mass="64113">AEGQKQLELTSELIKDSAIVFLVFLERHGFVNFGVFERLERPLTWLGNDGDKQPFRVLVIGAGIAGLAPLDNFEYFGCQKRAVALAVEFALFRKKAPYIGDLGAMVITGLGGNPLTIDIELFKLKPSARCLTDTGVLIDSERDAVIEREFNRVVLKRLPGRPDCEKMSLGQAVDLLVQMQEQRCREQQLVHLQKMLDLQPKPKIARRHAAWLAQDAAAGGDSASSGCRCRRAASASSDSSNAFLQLFDRRAAEFQRLKAKGEELQDSLDALDAEPPSGVYLGRQTRTYSIGTRLIWNFANAAPLDKLSLRHWDQDDENEFSGPHLTVRNGYSCLPLALAEGLNDLRLDTSVQRIEWDAEGATIRPLNELTRPPLPEWKIDSINRLGYGVLNKVLLAFDKYFWDPQLNLFGYVPNSVDGRGEFFLFWSVYKAPVLLALVSGESAELIEKACRRSHSGARPCLSWAKIFGSAPNAQALGGHPLWRSDPYSRGSYSYVAPGRADADAGAAVARLPARLLYRWRAHQPAVSGHRAWRFVKRISRGWPTVRSVRNSFAAGKTVARLELGLLLLLLLLVPKAP</sequence>
<dbReference type="WBParaSite" id="maker-unitig_23691-snap-gene-0.2-mRNA-1">
    <property type="protein sequence ID" value="maker-unitig_23691-snap-gene-0.2-mRNA-1"/>
    <property type="gene ID" value="maker-unitig_23691-snap-gene-0.2"/>
</dbReference>
<dbReference type="GO" id="GO:0006338">
    <property type="term" value="P:chromatin remodeling"/>
    <property type="evidence" value="ECO:0007669"/>
    <property type="project" value="TreeGrafter"/>
</dbReference>
<evidence type="ECO:0000259" key="3">
    <source>
        <dbReference type="Pfam" id="PF01593"/>
    </source>
</evidence>
<dbReference type="AlphaFoldDB" id="A0A1I8F7K7"/>
<dbReference type="GO" id="GO:0003682">
    <property type="term" value="F:chromatin binding"/>
    <property type="evidence" value="ECO:0007669"/>
    <property type="project" value="TreeGrafter"/>
</dbReference>
<reference evidence="5" key="1">
    <citation type="submission" date="2016-11" db="UniProtKB">
        <authorList>
            <consortium name="WormBaseParasite"/>
        </authorList>
    </citation>
    <scope>IDENTIFICATION</scope>
</reference>
<dbReference type="InterPro" id="IPR050281">
    <property type="entry name" value="Flavin_monoamine_oxidase"/>
</dbReference>
<dbReference type="Gene3D" id="3.90.660.10">
    <property type="match status" value="1"/>
</dbReference>
<dbReference type="PANTHER" id="PTHR10742">
    <property type="entry name" value="FLAVIN MONOAMINE OXIDASE"/>
    <property type="match status" value="1"/>
</dbReference>
<dbReference type="Proteomes" id="UP000095280">
    <property type="component" value="Unplaced"/>
</dbReference>
<dbReference type="SUPFAM" id="SSF54373">
    <property type="entry name" value="FAD-linked reductases, C-terminal domain"/>
    <property type="match status" value="1"/>
</dbReference>
<keyword evidence="4" id="KW-1185">Reference proteome</keyword>
<evidence type="ECO:0000313" key="5">
    <source>
        <dbReference type="WBParaSite" id="maker-unitig_23691-snap-gene-0.2-mRNA-1"/>
    </source>
</evidence>
<feature type="domain" description="Amine oxidase" evidence="3">
    <location>
        <begin position="256"/>
        <end position="501"/>
    </location>
</feature>
<evidence type="ECO:0000256" key="2">
    <source>
        <dbReference type="ARBA" id="ARBA00023002"/>
    </source>
</evidence>
<evidence type="ECO:0000313" key="4">
    <source>
        <dbReference type="Proteomes" id="UP000095280"/>
    </source>
</evidence>
<dbReference type="GO" id="GO:0050660">
    <property type="term" value="F:flavin adenine dinucleotide binding"/>
    <property type="evidence" value="ECO:0007669"/>
    <property type="project" value="TreeGrafter"/>
</dbReference>
<protein>
    <submittedName>
        <fullName evidence="5">Amino_oxidase domain-containing protein</fullName>
    </submittedName>
</protein>
<dbReference type="Pfam" id="PF01593">
    <property type="entry name" value="Amino_oxidase"/>
    <property type="match status" value="1"/>
</dbReference>
<organism evidence="4 5">
    <name type="scientific">Macrostomum lignano</name>
    <dbReference type="NCBI Taxonomy" id="282301"/>
    <lineage>
        <taxon>Eukaryota</taxon>
        <taxon>Metazoa</taxon>
        <taxon>Spiralia</taxon>
        <taxon>Lophotrochozoa</taxon>
        <taxon>Platyhelminthes</taxon>
        <taxon>Rhabditophora</taxon>
        <taxon>Macrostomorpha</taxon>
        <taxon>Macrostomida</taxon>
        <taxon>Macrostomidae</taxon>
        <taxon>Macrostomum</taxon>
    </lineage>
</organism>